<dbReference type="STRING" id="1561003.Ark11_0521"/>
<dbReference type="InterPro" id="IPR057268">
    <property type="entry name" value="Ribosomal_L18"/>
</dbReference>
<keyword evidence="2 7" id="KW-0699">rRNA-binding</keyword>
<keyword evidence="4 7" id="KW-0689">Ribosomal protein</keyword>
<dbReference type="NCBIfam" id="TIGR00060">
    <property type="entry name" value="L18_bact"/>
    <property type="match status" value="1"/>
</dbReference>
<keyword evidence="9" id="KW-1185">Reference proteome</keyword>
<dbReference type="FunFam" id="3.30.420.100:FF:000001">
    <property type="entry name" value="50S ribosomal protein L18"/>
    <property type="match status" value="1"/>
</dbReference>
<dbReference type="InterPro" id="IPR004389">
    <property type="entry name" value="Ribosomal_uL18_bac-type"/>
</dbReference>
<proteinExistence type="inferred from homology"/>
<dbReference type="Gene3D" id="3.30.420.100">
    <property type="match status" value="1"/>
</dbReference>
<evidence type="ECO:0000256" key="4">
    <source>
        <dbReference type="ARBA" id="ARBA00022980"/>
    </source>
</evidence>
<dbReference type="PANTHER" id="PTHR12899">
    <property type="entry name" value="39S RIBOSOMAL PROTEIN L18, MITOCHONDRIAL"/>
    <property type="match status" value="1"/>
</dbReference>
<sequence length="119" mass="12527">MVLNKSKRRLVRARATRVRIVLSGMPRLSVFRSNKHIYAQLISSCGTSTIASASSLDKSFKDRSPAASGIGSASLVGVLIAEKAVAAGVTVVAFDRSGYKYHGKVKALADAARSAGLTF</sequence>
<dbReference type="HAMAP" id="MF_01337_B">
    <property type="entry name" value="Ribosomal_uL18_B"/>
    <property type="match status" value="1"/>
</dbReference>
<evidence type="ECO:0000256" key="1">
    <source>
        <dbReference type="ARBA" id="ARBA00007116"/>
    </source>
</evidence>
<evidence type="ECO:0000256" key="7">
    <source>
        <dbReference type="HAMAP-Rule" id="MF_01337"/>
    </source>
</evidence>
<dbReference type="PANTHER" id="PTHR12899:SF3">
    <property type="entry name" value="LARGE RIBOSOMAL SUBUNIT PROTEIN UL18M"/>
    <property type="match status" value="1"/>
</dbReference>
<dbReference type="GO" id="GO:0008097">
    <property type="term" value="F:5S rRNA binding"/>
    <property type="evidence" value="ECO:0007669"/>
    <property type="project" value="TreeGrafter"/>
</dbReference>
<evidence type="ECO:0000256" key="6">
    <source>
        <dbReference type="ARBA" id="ARBA00035197"/>
    </source>
</evidence>
<protein>
    <recommendedName>
        <fullName evidence="6 7">Large ribosomal subunit protein uL18</fullName>
    </recommendedName>
</protein>
<accession>A0A0S4M540</accession>
<gene>
    <name evidence="7 8" type="primary">rplR</name>
    <name evidence="8" type="ORF">Ark11_0521</name>
</gene>
<dbReference type="GO" id="GO:0006412">
    <property type="term" value="P:translation"/>
    <property type="evidence" value="ECO:0007669"/>
    <property type="project" value="UniProtKB-UniRule"/>
</dbReference>
<dbReference type="GO" id="GO:0003735">
    <property type="term" value="F:structural constituent of ribosome"/>
    <property type="evidence" value="ECO:0007669"/>
    <property type="project" value="InterPro"/>
</dbReference>
<evidence type="ECO:0000256" key="2">
    <source>
        <dbReference type="ARBA" id="ARBA00022730"/>
    </source>
</evidence>
<dbReference type="InterPro" id="IPR005484">
    <property type="entry name" value="Ribosomal_uL18_bac/plant/anim"/>
</dbReference>
<evidence type="ECO:0000313" key="9">
    <source>
        <dbReference type="Proteomes" id="UP000198651"/>
    </source>
</evidence>
<comment type="similarity">
    <text evidence="1 7">Belongs to the universal ribosomal protein uL18 family.</text>
</comment>
<dbReference type="SUPFAM" id="SSF53137">
    <property type="entry name" value="Translational machinery components"/>
    <property type="match status" value="1"/>
</dbReference>
<evidence type="ECO:0000256" key="5">
    <source>
        <dbReference type="ARBA" id="ARBA00023274"/>
    </source>
</evidence>
<comment type="function">
    <text evidence="7">This is one of the proteins that bind and probably mediate the attachment of the 5S RNA into the large ribosomal subunit, where it forms part of the central protuberance.</text>
</comment>
<dbReference type="OrthoDB" id="9810939at2"/>
<dbReference type="RefSeq" id="WP_139057378.1">
    <property type="nucleotide sequence ID" value="NZ_FLSL01000099.1"/>
</dbReference>
<dbReference type="PATRIC" id="fig|1561003.3.peg.534"/>
<comment type="subunit">
    <text evidence="7">Part of the 50S ribosomal subunit; part of the 5S rRNA/L5/L18/L25 subcomplex. Contacts the 5S and 23S rRNAs.</text>
</comment>
<dbReference type="GO" id="GO:0022625">
    <property type="term" value="C:cytosolic large ribosomal subunit"/>
    <property type="evidence" value="ECO:0007669"/>
    <property type="project" value="TreeGrafter"/>
</dbReference>
<dbReference type="Proteomes" id="UP000198651">
    <property type="component" value="Chromosome I"/>
</dbReference>
<dbReference type="Pfam" id="PF00861">
    <property type="entry name" value="Ribosomal_L18p"/>
    <property type="match status" value="1"/>
</dbReference>
<keyword evidence="5 7" id="KW-0687">Ribonucleoprotein</keyword>
<reference evidence="9" key="1">
    <citation type="submission" date="2015-11" db="EMBL/GenBank/DDBJ databases">
        <authorList>
            <person name="Seth-Smith H.M.B."/>
        </authorList>
    </citation>
    <scope>NUCLEOTIDE SEQUENCE [LARGE SCALE GENOMIC DNA]</scope>
    <source>
        <strain evidence="9">2013Ark11</strain>
    </source>
</reference>
<dbReference type="AlphaFoldDB" id="A0A0S4M540"/>
<evidence type="ECO:0000256" key="3">
    <source>
        <dbReference type="ARBA" id="ARBA00022884"/>
    </source>
</evidence>
<dbReference type="EMBL" id="LN906597">
    <property type="protein sequence ID" value="CUT17366.1"/>
    <property type="molecule type" value="Genomic_DNA"/>
</dbReference>
<evidence type="ECO:0000313" key="8">
    <source>
        <dbReference type="EMBL" id="CUT17366.1"/>
    </source>
</evidence>
<dbReference type="CDD" id="cd00432">
    <property type="entry name" value="Ribosomal_L18_L5e"/>
    <property type="match status" value="1"/>
</dbReference>
<keyword evidence="3 7" id="KW-0694">RNA-binding</keyword>
<name>A0A0S4M540_9BURK</name>
<organism evidence="8 9">
    <name type="scientific">Candidatus Ichthyocystis hellenicum</name>
    <dbReference type="NCBI Taxonomy" id="1561003"/>
    <lineage>
        <taxon>Bacteria</taxon>
        <taxon>Pseudomonadati</taxon>
        <taxon>Pseudomonadota</taxon>
        <taxon>Betaproteobacteria</taxon>
        <taxon>Burkholderiales</taxon>
        <taxon>Candidatus Ichthyocystis</taxon>
    </lineage>
</organism>